<accession>A0ABP0KIX3</accession>
<comment type="caution">
    <text evidence="2">The sequence shown here is derived from an EMBL/GenBank/DDBJ whole genome shotgun (WGS) entry which is preliminary data.</text>
</comment>
<reference evidence="2 3" key="1">
    <citation type="submission" date="2024-02" db="EMBL/GenBank/DDBJ databases">
        <authorList>
            <person name="Chen Y."/>
            <person name="Shah S."/>
            <person name="Dougan E. K."/>
            <person name="Thang M."/>
            <person name="Chan C."/>
        </authorList>
    </citation>
    <scope>NUCLEOTIDE SEQUENCE [LARGE SCALE GENOMIC DNA]</scope>
</reference>
<gene>
    <name evidence="2" type="ORF">SCF082_LOCUS17650</name>
</gene>
<feature type="region of interest" description="Disordered" evidence="1">
    <location>
        <begin position="66"/>
        <end position="93"/>
    </location>
</feature>
<evidence type="ECO:0000313" key="3">
    <source>
        <dbReference type="Proteomes" id="UP001642464"/>
    </source>
</evidence>
<evidence type="ECO:0000313" key="2">
    <source>
        <dbReference type="EMBL" id="CAK9026771.1"/>
    </source>
</evidence>
<evidence type="ECO:0000256" key="1">
    <source>
        <dbReference type="SAM" id="MobiDB-lite"/>
    </source>
</evidence>
<keyword evidence="3" id="KW-1185">Reference proteome</keyword>
<dbReference type="Proteomes" id="UP001642464">
    <property type="component" value="Unassembled WGS sequence"/>
</dbReference>
<dbReference type="EMBL" id="CAXAMM010011681">
    <property type="protein sequence ID" value="CAK9026771.1"/>
    <property type="molecule type" value="Genomic_DNA"/>
</dbReference>
<protein>
    <submittedName>
        <fullName evidence="2">Ankyrin repeat domain-containing protein 17</fullName>
    </submittedName>
</protein>
<proteinExistence type="predicted"/>
<sequence>MFHHSSPALLGSLGTGRATRATSGPQDPESAAHVALLRDSFVHKVSSPQGELEYLCMCFEKLESNLRKVGKQPPRTETRGSPTGSSEVRPVSP</sequence>
<name>A0ABP0KIX3_9DINO</name>
<organism evidence="2 3">
    <name type="scientific">Durusdinium trenchii</name>
    <dbReference type="NCBI Taxonomy" id="1381693"/>
    <lineage>
        <taxon>Eukaryota</taxon>
        <taxon>Sar</taxon>
        <taxon>Alveolata</taxon>
        <taxon>Dinophyceae</taxon>
        <taxon>Suessiales</taxon>
        <taxon>Symbiodiniaceae</taxon>
        <taxon>Durusdinium</taxon>
    </lineage>
</organism>
<feature type="region of interest" description="Disordered" evidence="1">
    <location>
        <begin position="1"/>
        <end position="31"/>
    </location>
</feature>